<dbReference type="Gene3D" id="3.30.420.10">
    <property type="entry name" value="Ribonuclease H-like superfamily/Ribonuclease H"/>
    <property type="match status" value="1"/>
</dbReference>
<accession>A0A9P4MVU3</accession>
<reference evidence="1" key="1">
    <citation type="journal article" date="2020" name="Stud. Mycol.">
        <title>101 Dothideomycetes genomes: a test case for predicting lifestyles and emergence of pathogens.</title>
        <authorList>
            <person name="Haridas S."/>
            <person name="Albert R."/>
            <person name="Binder M."/>
            <person name="Bloem J."/>
            <person name="Labutti K."/>
            <person name="Salamov A."/>
            <person name="Andreopoulos B."/>
            <person name="Baker S."/>
            <person name="Barry K."/>
            <person name="Bills G."/>
            <person name="Bluhm B."/>
            <person name="Cannon C."/>
            <person name="Castanera R."/>
            <person name="Culley D."/>
            <person name="Daum C."/>
            <person name="Ezra D."/>
            <person name="Gonzalez J."/>
            <person name="Henrissat B."/>
            <person name="Kuo A."/>
            <person name="Liang C."/>
            <person name="Lipzen A."/>
            <person name="Lutzoni F."/>
            <person name="Magnuson J."/>
            <person name="Mondo S."/>
            <person name="Nolan M."/>
            <person name="Ohm R."/>
            <person name="Pangilinan J."/>
            <person name="Park H.-J."/>
            <person name="Ramirez L."/>
            <person name="Alfaro M."/>
            <person name="Sun H."/>
            <person name="Tritt A."/>
            <person name="Yoshinaga Y."/>
            <person name="Zwiers L.-H."/>
            <person name="Turgeon B."/>
            <person name="Goodwin S."/>
            <person name="Spatafora J."/>
            <person name="Crous P."/>
            <person name="Grigoriev I."/>
        </authorList>
    </citation>
    <scope>NUCLEOTIDE SEQUENCE</scope>
    <source>
        <strain evidence="1">ATCC 74209</strain>
    </source>
</reference>
<dbReference type="AlphaFoldDB" id="A0A9P4MVU3"/>
<dbReference type="PANTHER" id="PTHR43040:SF1">
    <property type="entry name" value="RIBONUCLEASE D"/>
    <property type="match status" value="1"/>
</dbReference>
<dbReference type="InterPro" id="IPR012337">
    <property type="entry name" value="RNaseH-like_sf"/>
</dbReference>
<evidence type="ECO:0000313" key="1">
    <source>
        <dbReference type="EMBL" id="KAF2201488.1"/>
    </source>
</evidence>
<protein>
    <recommendedName>
        <fullName evidence="3">3'-5' exonuclease domain-containing protein</fullName>
    </recommendedName>
</protein>
<sequence>MAAHCEITVVDSTAQITEIVDLLLQIQTDPPSIYIDLVGVSLSRHGSISIVTLMVDTRNPRKHIWLLDICTLGALAFDTPGKGDKTIRNILESPEIPEVFFDGIENVQLMENASRDSKHRMGGSRGPVSRKFLHGLAKCIESDLRLSFKEKAAWKLAKDKGEKLFRPERGDTYEVFNTRPLSADIIAYCAGDVRFLPELWYRYWHGLTWDWQNKVKDGAKKRVWESQSADYMPNGSHKALALAGGRGQEYSGARI</sequence>
<comment type="caution">
    <text evidence="1">The sequence shown here is derived from an EMBL/GenBank/DDBJ whole genome shotgun (WGS) entry which is preliminary data.</text>
</comment>
<dbReference type="PANTHER" id="PTHR43040">
    <property type="entry name" value="RIBONUCLEASE D"/>
    <property type="match status" value="1"/>
</dbReference>
<dbReference type="InterPro" id="IPR036397">
    <property type="entry name" value="RNaseH_sf"/>
</dbReference>
<dbReference type="SUPFAM" id="SSF53098">
    <property type="entry name" value="Ribonuclease H-like"/>
    <property type="match status" value="1"/>
</dbReference>
<evidence type="ECO:0008006" key="3">
    <source>
        <dbReference type="Google" id="ProtNLM"/>
    </source>
</evidence>
<organism evidence="1 2">
    <name type="scientific">Delitschia confertaspora ATCC 74209</name>
    <dbReference type="NCBI Taxonomy" id="1513339"/>
    <lineage>
        <taxon>Eukaryota</taxon>
        <taxon>Fungi</taxon>
        <taxon>Dikarya</taxon>
        <taxon>Ascomycota</taxon>
        <taxon>Pezizomycotina</taxon>
        <taxon>Dothideomycetes</taxon>
        <taxon>Pleosporomycetidae</taxon>
        <taxon>Pleosporales</taxon>
        <taxon>Delitschiaceae</taxon>
        <taxon>Delitschia</taxon>
    </lineage>
</organism>
<dbReference type="EMBL" id="ML993974">
    <property type="protein sequence ID" value="KAF2201488.1"/>
    <property type="molecule type" value="Genomic_DNA"/>
</dbReference>
<evidence type="ECO:0000313" key="2">
    <source>
        <dbReference type="Proteomes" id="UP000799536"/>
    </source>
</evidence>
<dbReference type="OrthoDB" id="26838at2759"/>
<keyword evidence="2" id="KW-1185">Reference proteome</keyword>
<dbReference type="GO" id="GO:0003676">
    <property type="term" value="F:nucleic acid binding"/>
    <property type="evidence" value="ECO:0007669"/>
    <property type="project" value="InterPro"/>
</dbReference>
<name>A0A9P4MVU3_9PLEO</name>
<gene>
    <name evidence="1" type="ORF">GQ43DRAFT_487132</name>
</gene>
<dbReference type="Proteomes" id="UP000799536">
    <property type="component" value="Unassembled WGS sequence"/>
</dbReference>
<proteinExistence type="predicted"/>